<feature type="region of interest" description="Disordered" evidence="4">
    <location>
        <begin position="87"/>
        <end position="115"/>
    </location>
</feature>
<dbReference type="OrthoDB" id="1855062at2759"/>
<dbReference type="STRING" id="3885.V7CGE6"/>
<evidence type="ECO:0000256" key="2">
    <source>
        <dbReference type="ARBA" id="ARBA00004906"/>
    </source>
</evidence>
<evidence type="ECO:0000313" key="6">
    <source>
        <dbReference type="EMBL" id="ESW27996.1"/>
    </source>
</evidence>
<reference evidence="7" key="1">
    <citation type="journal article" date="2014" name="Nat. Genet.">
        <title>A reference genome for common bean and genome-wide analysis of dual domestications.</title>
        <authorList>
            <person name="Schmutz J."/>
            <person name="McClean P.E."/>
            <person name="Mamidi S."/>
            <person name="Wu G.A."/>
            <person name="Cannon S.B."/>
            <person name="Grimwood J."/>
            <person name="Jenkins J."/>
            <person name="Shu S."/>
            <person name="Song Q."/>
            <person name="Chavarro C."/>
            <person name="Torres-Torres M."/>
            <person name="Geffroy V."/>
            <person name="Moghaddam S.M."/>
            <person name="Gao D."/>
            <person name="Abernathy B."/>
            <person name="Barry K."/>
            <person name="Blair M."/>
            <person name="Brick M.A."/>
            <person name="Chovatia M."/>
            <person name="Gepts P."/>
            <person name="Goodstein D.M."/>
            <person name="Gonzales M."/>
            <person name="Hellsten U."/>
            <person name="Hyten D.L."/>
            <person name="Jia G."/>
            <person name="Kelly J.D."/>
            <person name="Kudrna D."/>
            <person name="Lee R."/>
            <person name="Richard M.M."/>
            <person name="Miklas P.N."/>
            <person name="Osorno J.M."/>
            <person name="Rodrigues J."/>
            <person name="Thareau V."/>
            <person name="Urrea C.A."/>
            <person name="Wang M."/>
            <person name="Yu Y."/>
            <person name="Zhang M."/>
            <person name="Wing R.A."/>
            <person name="Cregan P.B."/>
            <person name="Rokhsar D.S."/>
            <person name="Jackson S.A."/>
        </authorList>
    </citation>
    <scope>NUCLEOTIDE SEQUENCE [LARGE SCALE GENOMIC DNA]</scope>
    <source>
        <strain evidence="7">cv. G19833</strain>
    </source>
</reference>
<dbReference type="EMBL" id="CM002290">
    <property type="protein sequence ID" value="ESW27996.1"/>
    <property type="molecule type" value="Genomic_DNA"/>
</dbReference>
<feature type="region of interest" description="Disordered" evidence="4">
    <location>
        <begin position="44"/>
        <end position="68"/>
    </location>
</feature>
<evidence type="ECO:0000256" key="3">
    <source>
        <dbReference type="ARBA" id="ARBA00022786"/>
    </source>
</evidence>
<dbReference type="Gene3D" id="3.30.710.10">
    <property type="entry name" value="Potassium Channel Kv1.1, Chain A"/>
    <property type="match status" value="1"/>
</dbReference>
<dbReference type="eggNOG" id="ENOG502QUCJ">
    <property type="taxonomic scope" value="Eukaryota"/>
</dbReference>
<dbReference type="InterPro" id="IPR011333">
    <property type="entry name" value="SKP1/BTB/POZ_sf"/>
</dbReference>
<sequence>MAGIRLTRMEQGQTKIKNVPIAVTPEGFWCCPSPVVFQKSLKAQNPLNKPKPSSPPPKSSVKKKPVSVPVYERRTVTAADAPSRLVLSDDQQCATAPERPPPPTSSMAAAERGPRPKIESLPKKVAIEFGEPGTCDMKVILLGKQGFCVKLSVHRNVLTEKSSFFSEKLSEQSGLSCLQIGECEDVEIYVETVGLMYCKEMKQRLMKQSVSRILRILKVAEFLGFISCIQSCLEFLEAVPWVGEEDEEKVVSTVLQLQAEGIGVNPVLKRVSADISNVPKDTLSHIIDLVLKSNEERSRREMKSIVLKLLRENNSLPSYARTTDICNDTIYRSCRTCLDSLLELFKQAAEPSEDRDPLAKSIALEADNLTWLLEILVDKQAADEFALMWANQQELAVLHAKLPTVSRYCVSCLSGRLYVGIGRGELLPSKDTRRLLLQTWLQPLMNDYNWLQHGCRSFDRKLVEEGIGRTILTLPLEDQQSILLSWCGSFLKTGDSCPNLQRAFEVWWRRTFIRPYVENLGKVAVSDSSKFAEGEKETRMKEQENY</sequence>
<name>V7CGE6_PHAVU</name>
<dbReference type="UniPathway" id="UPA00143"/>
<dbReference type="PANTHER" id="PTHR31060:SF5">
    <property type="entry name" value="PRLI-INTERACTING FACTOR G, PUTATIVE, EXPRESSED-RELATED"/>
    <property type="match status" value="1"/>
</dbReference>
<accession>V7CGE6</accession>
<comment type="pathway">
    <text evidence="2">Protein modification; protein ubiquitination.</text>
</comment>
<dbReference type="InterPro" id="IPR038920">
    <property type="entry name" value="At3g05675-like"/>
</dbReference>
<evidence type="ECO:0000256" key="1">
    <source>
        <dbReference type="ARBA" id="ARBA00002668"/>
    </source>
</evidence>
<evidence type="ECO:0000256" key="4">
    <source>
        <dbReference type="SAM" id="MobiDB-lite"/>
    </source>
</evidence>
<dbReference type="Pfam" id="PF25553">
    <property type="entry name" value="BTB-POZ_ANK-like"/>
    <property type="match status" value="1"/>
</dbReference>
<protein>
    <recommendedName>
        <fullName evidence="5">At3g05675-like ankyrin-like domain-containing protein</fullName>
    </recommendedName>
</protein>
<dbReference type="InterPro" id="IPR058039">
    <property type="entry name" value="At3g05675-like_ankyrin"/>
</dbReference>
<dbReference type="PANTHER" id="PTHR31060">
    <property type="entry name" value="OSJNBA0011J08.25 PROTEIN-RELATED"/>
    <property type="match status" value="1"/>
</dbReference>
<keyword evidence="3" id="KW-0833">Ubl conjugation pathway</keyword>
<dbReference type="AlphaFoldDB" id="V7CGE6"/>
<feature type="domain" description="At3g05675-like ankyrin-like" evidence="5">
    <location>
        <begin position="283"/>
        <end position="514"/>
    </location>
</feature>
<dbReference type="Gramene" id="ESW27996">
    <property type="protein sequence ID" value="ESW27996"/>
    <property type="gene ID" value="PHAVU_003G250400g"/>
</dbReference>
<dbReference type="Proteomes" id="UP000000226">
    <property type="component" value="Chromosome 3"/>
</dbReference>
<dbReference type="GO" id="GO:0016567">
    <property type="term" value="P:protein ubiquitination"/>
    <property type="evidence" value="ECO:0007669"/>
    <property type="project" value="UniProtKB-UniPathway"/>
</dbReference>
<proteinExistence type="predicted"/>
<keyword evidence="7" id="KW-1185">Reference proteome</keyword>
<dbReference type="OMA" id="ETLYNSC"/>
<evidence type="ECO:0000259" key="5">
    <source>
        <dbReference type="Pfam" id="PF25553"/>
    </source>
</evidence>
<gene>
    <name evidence="6" type="ORF">PHAVU_003G250400g</name>
</gene>
<evidence type="ECO:0000313" key="7">
    <source>
        <dbReference type="Proteomes" id="UP000000226"/>
    </source>
</evidence>
<organism evidence="6 7">
    <name type="scientific">Phaseolus vulgaris</name>
    <name type="common">Kidney bean</name>
    <name type="synonym">French bean</name>
    <dbReference type="NCBI Taxonomy" id="3885"/>
    <lineage>
        <taxon>Eukaryota</taxon>
        <taxon>Viridiplantae</taxon>
        <taxon>Streptophyta</taxon>
        <taxon>Embryophyta</taxon>
        <taxon>Tracheophyta</taxon>
        <taxon>Spermatophyta</taxon>
        <taxon>Magnoliopsida</taxon>
        <taxon>eudicotyledons</taxon>
        <taxon>Gunneridae</taxon>
        <taxon>Pentapetalae</taxon>
        <taxon>rosids</taxon>
        <taxon>fabids</taxon>
        <taxon>Fabales</taxon>
        <taxon>Fabaceae</taxon>
        <taxon>Papilionoideae</taxon>
        <taxon>50 kb inversion clade</taxon>
        <taxon>NPAAA clade</taxon>
        <taxon>indigoferoid/millettioid clade</taxon>
        <taxon>Phaseoleae</taxon>
        <taxon>Phaseolus</taxon>
    </lineage>
</organism>
<comment type="function">
    <text evidence="1">May act as a substrate-specific adapter of an E3 ubiquitin-protein ligase complex (CUL3-RBX1-BTB) which mediates the ubiquitination and subsequent proteasomal degradation of target proteins.</text>
</comment>